<dbReference type="InterPro" id="IPR026455">
    <property type="entry name" value="GRASP_w_spasm"/>
</dbReference>
<protein>
    <submittedName>
        <fullName evidence="2">Grasp-with-spasm system ATP-grasp peptide maturase</fullName>
    </submittedName>
</protein>
<sequence length="327" mass="38719">MILLISQSDFEYTTDIVYEWVKHLGGNVQRINGSDLLDTKNFNITFENGKKQLIFQDINVNEVNVLWFRRWISSNTKIHKNTDKNKYLRRELYSLTQYLFSFFSKDKWYNNHSYFIDYVSKTEQLIIADKVGFFIPETLITNNKKELKKFVEKNQYVITKSIGDIDSFYDKKTKTMDGIYTSRITLQDIEENIPEDFFPSLFQKEIKKKMEIRVFYDKGECFSMAIISGNNPQTEVDFRQYDYLNPNRNIPFQLTEAEENNVKKFMKEAGLETGSLDFIYTYDNQLVFLEVNPVGQFGMVSSPCNYYLEKRIAENLIKIDHEEKICG</sequence>
<feature type="domain" description="MvdD-like pre-ATP grasp" evidence="1">
    <location>
        <begin position="1"/>
        <end position="84"/>
    </location>
</feature>
<reference evidence="2 3" key="1">
    <citation type="submission" date="2016-07" db="EMBL/GenBank/DDBJ databases">
        <title>Revisiting the Taxonomy of the Elizabethkingia Genus based on Whole-Genome Sequencing, Optical Mapping, and MALDI-TOF.</title>
        <authorList>
            <person name="Nicholson A.C."/>
        </authorList>
    </citation>
    <scope>NUCLEOTIDE SEQUENCE [LARGE SCALE GENOMIC DNA]</scope>
    <source>
        <strain evidence="2 3">C1558</strain>
    </source>
</reference>
<dbReference type="SUPFAM" id="SSF56059">
    <property type="entry name" value="Glutathione synthetase ATP-binding domain-like"/>
    <property type="match status" value="1"/>
</dbReference>
<gene>
    <name evidence="2" type="ORF">BB021_16645</name>
</gene>
<keyword evidence="3" id="KW-1185">Reference proteome</keyword>
<dbReference type="PANTHER" id="PTHR21621:SF0">
    <property type="entry name" value="BETA-CITRYLGLUTAMATE SYNTHASE B-RELATED"/>
    <property type="match status" value="1"/>
</dbReference>
<dbReference type="RefSeq" id="WP_078779726.1">
    <property type="nucleotide sequence ID" value="NZ_MBDS01000019.1"/>
</dbReference>
<proteinExistence type="predicted"/>
<dbReference type="Pfam" id="PF21068">
    <property type="entry name" value="ATPgraspMvdD"/>
    <property type="match status" value="1"/>
</dbReference>
<dbReference type="NCBIfam" id="TIGR04192">
    <property type="entry name" value="GRASP_w_spasm"/>
    <property type="match status" value="1"/>
</dbReference>
<dbReference type="PANTHER" id="PTHR21621">
    <property type="entry name" value="RIBOSOMAL PROTEIN S6 MODIFICATION PROTEIN"/>
    <property type="match status" value="1"/>
</dbReference>
<dbReference type="InterPro" id="IPR048936">
    <property type="entry name" value="MvdD-like_ATPgrasp"/>
</dbReference>
<evidence type="ECO:0000313" key="2">
    <source>
        <dbReference type="EMBL" id="OPB84957.1"/>
    </source>
</evidence>
<evidence type="ECO:0000313" key="3">
    <source>
        <dbReference type="Proteomes" id="UP000190016"/>
    </source>
</evidence>
<evidence type="ECO:0000259" key="1">
    <source>
        <dbReference type="Pfam" id="PF21068"/>
    </source>
</evidence>
<accession>A0ABX3N3Z6</accession>
<name>A0ABX3N3Z6_9FLAO</name>
<organism evidence="2 3">
    <name type="scientific">Elizabethkingia ursingii</name>
    <dbReference type="NCBI Taxonomy" id="1756150"/>
    <lineage>
        <taxon>Bacteria</taxon>
        <taxon>Pseudomonadati</taxon>
        <taxon>Bacteroidota</taxon>
        <taxon>Flavobacteriia</taxon>
        <taxon>Flavobacteriales</taxon>
        <taxon>Weeksellaceae</taxon>
        <taxon>Elizabethkingia</taxon>
    </lineage>
</organism>
<dbReference type="EMBL" id="MBDS01000019">
    <property type="protein sequence ID" value="OPB84957.1"/>
    <property type="molecule type" value="Genomic_DNA"/>
</dbReference>
<comment type="caution">
    <text evidence="2">The sequence shown here is derived from an EMBL/GenBank/DDBJ whole genome shotgun (WGS) entry which is preliminary data.</text>
</comment>
<dbReference type="Gene3D" id="3.30.470.20">
    <property type="entry name" value="ATP-grasp fold, B domain"/>
    <property type="match status" value="1"/>
</dbReference>
<dbReference type="Proteomes" id="UP000190016">
    <property type="component" value="Unassembled WGS sequence"/>
</dbReference>